<evidence type="ECO:0000313" key="2">
    <source>
        <dbReference type="Proteomes" id="UP000294257"/>
    </source>
</evidence>
<accession>A0A4V2ERK6</accession>
<dbReference type="OrthoDB" id="4247493at2"/>
<sequence>MTALDIYSDGMYVRTDWHTDYGRDGACTDGDVCDYNMRKGRHVKLQIELRDAKTDKPATATGWSDYLAIGK</sequence>
<dbReference type="AlphaFoldDB" id="A0A4V2ERK6"/>
<name>A0A4V2ERK6_9PSEU</name>
<proteinExistence type="predicted"/>
<organism evidence="1 2">
    <name type="scientific">Herbihabitans rhizosphaerae</name>
    <dbReference type="NCBI Taxonomy" id="1872711"/>
    <lineage>
        <taxon>Bacteria</taxon>
        <taxon>Bacillati</taxon>
        <taxon>Actinomycetota</taxon>
        <taxon>Actinomycetes</taxon>
        <taxon>Pseudonocardiales</taxon>
        <taxon>Pseudonocardiaceae</taxon>
        <taxon>Herbihabitans</taxon>
    </lineage>
</organism>
<protein>
    <submittedName>
        <fullName evidence="1">Uncharacterized protein</fullName>
    </submittedName>
</protein>
<comment type="caution">
    <text evidence="1">The sequence shown here is derived from an EMBL/GenBank/DDBJ whole genome shotgun (WGS) entry which is preliminary data.</text>
</comment>
<dbReference type="Proteomes" id="UP000294257">
    <property type="component" value="Unassembled WGS sequence"/>
</dbReference>
<dbReference type="EMBL" id="SGWQ01000013">
    <property type="protein sequence ID" value="RZS32279.1"/>
    <property type="molecule type" value="Genomic_DNA"/>
</dbReference>
<dbReference type="RefSeq" id="WP_130348082.1">
    <property type="nucleotide sequence ID" value="NZ_SGWQ01000013.1"/>
</dbReference>
<gene>
    <name evidence="1" type="ORF">EV193_113123</name>
</gene>
<reference evidence="1 2" key="1">
    <citation type="submission" date="2019-02" db="EMBL/GenBank/DDBJ databases">
        <title>Genomic Encyclopedia of Type Strains, Phase IV (KMG-IV): sequencing the most valuable type-strain genomes for metagenomic binning, comparative biology and taxonomic classification.</title>
        <authorList>
            <person name="Goeker M."/>
        </authorList>
    </citation>
    <scope>NUCLEOTIDE SEQUENCE [LARGE SCALE GENOMIC DNA]</scope>
    <source>
        <strain evidence="1 2">DSM 101727</strain>
    </source>
</reference>
<keyword evidence="2" id="KW-1185">Reference proteome</keyword>
<evidence type="ECO:0000313" key="1">
    <source>
        <dbReference type="EMBL" id="RZS32279.1"/>
    </source>
</evidence>